<protein>
    <submittedName>
        <fullName evidence="1">Uncharacterized protein</fullName>
    </submittedName>
</protein>
<dbReference type="OrthoDB" id="8704783at2"/>
<sequence length="492" mass="57683">MTRKEVVDILNQFESEHPVDEWTVKGIHVWPMIKIDLFFRWLKVTDERYKKSSELFKVKKNNLFKKSYLTVISMLRLSVLLIKPTRKEESFFFLDSRSYRSKIDNKQRNRFYHSLVDYINHLKPASKMIYISDDSEYSIYPSDESIYFSSKYFHAIRLLSLFKKPNKVSESSHFDSLMKTFGEDGYKIVSKQHYKNEIDNLFNSILEQKYLIKTILRKENATLTFELCFYSLTRYAANIAARELNIETIEIQHGGMGPEHIAYSGWSKFPKEGYELMPKTIWLWDDASYNLIKKWTNKQHYHSCFLGGNPWISFLLNDSQNKYSSFPTDKKIILYTLQTHDIEPYLLETIASTPEEYQWWIRLHPGKLDARNSILAQIEERNLLDKVIIDKATNLPLPIILLNTSVHISAFSGSVIEAAMLGVFSILIDEIGVSNYQKQIQDGLAVAELSKDKDKLIEKIKSYPTDSIYENNNSHENQYNNYKSFIDNLLTS</sequence>
<dbReference type="Proteomes" id="UP000236654">
    <property type="component" value="Unassembled WGS sequence"/>
</dbReference>
<comment type="caution">
    <text evidence="1">The sequence shown here is derived from an EMBL/GenBank/DDBJ whole genome shotgun (WGS) entry which is preliminary data.</text>
</comment>
<keyword evidence="2" id="KW-1185">Reference proteome</keyword>
<reference evidence="1 2" key="1">
    <citation type="submission" date="2017-12" db="EMBL/GenBank/DDBJ databases">
        <title>The draft genome sequence of Brumimicrobium saltpan LHR20.</title>
        <authorList>
            <person name="Do Z.-J."/>
            <person name="Luo H.-R."/>
        </authorList>
    </citation>
    <scope>NUCLEOTIDE SEQUENCE [LARGE SCALE GENOMIC DNA]</scope>
    <source>
        <strain evidence="1 2">LHR20</strain>
    </source>
</reference>
<organism evidence="1 2">
    <name type="scientific">Brumimicrobium salinarum</name>
    <dbReference type="NCBI Taxonomy" id="2058658"/>
    <lineage>
        <taxon>Bacteria</taxon>
        <taxon>Pseudomonadati</taxon>
        <taxon>Bacteroidota</taxon>
        <taxon>Flavobacteriia</taxon>
        <taxon>Flavobacteriales</taxon>
        <taxon>Crocinitomicaceae</taxon>
        <taxon>Brumimicrobium</taxon>
    </lineage>
</organism>
<gene>
    <name evidence="1" type="ORF">CW751_01125</name>
</gene>
<accession>A0A2I0R5X5</accession>
<dbReference type="RefSeq" id="WP_101333115.1">
    <property type="nucleotide sequence ID" value="NZ_PJNI01000001.1"/>
</dbReference>
<evidence type="ECO:0000313" key="2">
    <source>
        <dbReference type="Proteomes" id="UP000236654"/>
    </source>
</evidence>
<dbReference type="EMBL" id="PJNI01000001">
    <property type="protein sequence ID" value="PKR81969.1"/>
    <property type="molecule type" value="Genomic_DNA"/>
</dbReference>
<dbReference type="AlphaFoldDB" id="A0A2I0R5X5"/>
<name>A0A2I0R5X5_9FLAO</name>
<dbReference type="SUPFAM" id="SSF53756">
    <property type="entry name" value="UDP-Glycosyltransferase/glycogen phosphorylase"/>
    <property type="match status" value="1"/>
</dbReference>
<evidence type="ECO:0000313" key="1">
    <source>
        <dbReference type="EMBL" id="PKR81969.1"/>
    </source>
</evidence>
<proteinExistence type="predicted"/>